<dbReference type="GO" id="GO:0005975">
    <property type="term" value="P:carbohydrate metabolic process"/>
    <property type="evidence" value="ECO:0007669"/>
    <property type="project" value="InterPro"/>
</dbReference>
<dbReference type="GO" id="GO:0016853">
    <property type="term" value="F:isomerase activity"/>
    <property type="evidence" value="ECO:0007669"/>
    <property type="project" value="InterPro"/>
</dbReference>
<reference evidence="1 2" key="1">
    <citation type="submission" date="2018-09" db="EMBL/GenBank/DDBJ databases">
        <authorList>
            <person name="Zhu H."/>
        </authorList>
    </citation>
    <scope>NUCLEOTIDE SEQUENCE [LARGE SCALE GENOMIC DNA]</scope>
    <source>
        <strain evidence="1 2">K2R01-6</strain>
    </source>
</reference>
<dbReference type="SUPFAM" id="SSF74650">
    <property type="entry name" value="Galactose mutarotase-like"/>
    <property type="match status" value="1"/>
</dbReference>
<protein>
    <submittedName>
        <fullName evidence="1">Aldose 1-epimerase family protein</fullName>
    </submittedName>
</protein>
<dbReference type="AlphaFoldDB" id="A0A418WRI4"/>
<dbReference type="PANTHER" id="PTHR11122">
    <property type="entry name" value="APOSPORY-ASSOCIATED PROTEIN C-RELATED"/>
    <property type="match status" value="1"/>
</dbReference>
<accession>A0A418WRI4</accession>
<dbReference type="InterPro" id="IPR014718">
    <property type="entry name" value="GH-type_carb-bd"/>
</dbReference>
<dbReference type="Pfam" id="PF01263">
    <property type="entry name" value="Aldose_epim"/>
    <property type="match status" value="1"/>
</dbReference>
<dbReference type="GO" id="GO:0030246">
    <property type="term" value="F:carbohydrate binding"/>
    <property type="evidence" value="ECO:0007669"/>
    <property type="project" value="InterPro"/>
</dbReference>
<keyword evidence="2" id="KW-1185">Reference proteome</keyword>
<dbReference type="Proteomes" id="UP000286100">
    <property type="component" value="Unassembled WGS sequence"/>
</dbReference>
<sequence length="294" mass="31940">MAEKGAVSISSGDLTARIAPLGAELLSLTDAEGRELMSDGDPAFWSGRAPILFPIVGRLRDDQYRLGDRSYGLPQHGFARRLDFTVTAQDPDAVRFRLVDTPETQAVYPFAFVLDMAFHLDGPRLTMIATIGNPGSAPMPASFGFHPAFAWPLPYGAPREDHGITFAEDEPAALRAIVPGGLIGQETIPSPVKDRTLMLDDALFANDALIWDRLKSRALRYGASTGPAIDIAFPDTEWLGVWTKPGARFVCIEPWAGMADPEGFDGDFTEKPGVFIIAPGESCSFRMIVTLKEN</sequence>
<dbReference type="RefSeq" id="WP_119760185.1">
    <property type="nucleotide sequence ID" value="NZ_QYUM01000002.1"/>
</dbReference>
<proteinExistence type="predicted"/>
<dbReference type="OrthoDB" id="9795355at2"/>
<dbReference type="CDD" id="cd09024">
    <property type="entry name" value="Aldose_epim_lacX"/>
    <property type="match status" value="1"/>
</dbReference>
<organism evidence="1 2">
    <name type="scientific">Sphingomonas cavernae</name>
    <dbReference type="NCBI Taxonomy" id="2320861"/>
    <lineage>
        <taxon>Bacteria</taxon>
        <taxon>Pseudomonadati</taxon>
        <taxon>Pseudomonadota</taxon>
        <taxon>Alphaproteobacteria</taxon>
        <taxon>Sphingomonadales</taxon>
        <taxon>Sphingomonadaceae</taxon>
        <taxon>Sphingomonas</taxon>
    </lineage>
</organism>
<gene>
    <name evidence="1" type="ORF">D3876_05570</name>
</gene>
<dbReference type="InterPro" id="IPR008183">
    <property type="entry name" value="Aldose_1/G6P_1-epimerase"/>
</dbReference>
<dbReference type="PANTHER" id="PTHR11122:SF13">
    <property type="entry name" value="GLUCOSE-6-PHOSPHATE 1-EPIMERASE"/>
    <property type="match status" value="1"/>
</dbReference>
<dbReference type="Gene3D" id="2.70.98.10">
    <property type="match status" value="1"/>
</dbReference>
<evidence type="ECO:0000313" key="1">
    <source>
        <dbReference type="EMBL" id="RJF93759.1"/>
    </source>
</evidence>
<evidence type="ECO:0000313" key="2">
    <source>
        <dbReference type="Proteomes" id="UP000286100"/>
    </source>
</evidence>
<name>A0A418WRI4_9SPHN</name>
<dbReference type="EMBL" id="QYUM01000002">
    <property type="protein sequence ID" value="RJF93759.1"/>
    <property type="molecule type" value="Genomic_DNA"/>
</dbReference>
<dbReference type="InterPro" id="IPR011013">
    <property type="entry name" value="Gal_mutarotase_sf_dom"/>
</dbReference>
<dbReference type="InterPro" id="IPR037481">
    <property type="entry name" value="LacX"/>
</dbReference>
<comment type="caution">
    <text evidence="1">The sequence shown here is derived from an EMBL/GenBank/DDBJ whole genome shotgun (WGS) entry which is preliminary data.</text>
</comment>